<evidence type="ECO:0008006" key="4">
    <source>
        <dbReference type="Google" id="ProtNLM"/>
    </source>
</evidence>
<accession>A0A9X3B879</accession>
<proteinExistence type="predicted"/>
<feature type="signal peptide" evidence="1">
    <location>
        <begin position="1"/>
        <end position="17"/>
    </location>
</feature>
<keyword evidence="3" id="KW-1185">Reference proteome</keyword>
<keyword evidence="1" id="KW-0732">Signal</keyword>
<dbReference type="AlphaFoldDB" id="A0A9X3B879"/>
<protein>
    <recommendedName>
        <fullName evidence="4">Lipocalin-like domain-containing protein</fullName>
    </recommendedName>
</protein>
<comment type="caution">
    <text evidence="2">The sequence shown here is derived from an EMBL/GenBank/DDBJ whole genome shotgun (WGS) entry which is preliminary data.</text>
</comment>
<evidence type="ECO:0000256" key="1">
    <source>
        <dbReference type="SAM" id="SignalP"/>
    </source>
</evidence>
<sequence>MKHILVTLLLLPFFALGQNNCTIKKTKDQFSQEPKLSTGFLELNTGSLSVDADSREIDFFFVMKNLNESKCFDDASSVSVQFDESRSKLNFRNTGTMNCEGLFHFTFKNAAIPPSALQRLATKKVTSFTLTGSSEVKTVITLTEQQKDQLMQMVSCLLTEAKTLRSS</sequence>
<evidence type="ECO:0000313" key="2">
    <source>
        <dbReference type="EMBL" id="MCU7550295.1"/>
    </source>
</evidence>
<dbReference type="EMBL" id="JAOTIF010000011">
    <property type="protein sequence ID" value="MCU7550295.1"/>
    <property type="molecule type" value="Genomic_DNA"/>
</dbReference>
<dbReference type="Proteomes" id="UP001155483">
    <property type="component" value="Unassembled WGS sequence"/>
</dbReference>
<gene>
    <name evidence="2" type="ORF">OCK74_14325</name>
</gene>
<reference evidence="2" key="2">
    <citation type="submission" date="2023-04" db="EMBL/GenBank/DDBJ databases">
        <title>Paracnuella aquatica gen. nov., sp. nov., a member of the family Chitinophagaceae isolated from a hot spring.</title>
        <authorList>
            <person name="Wang C."/>
        </authorList>
    </citation>
    <scope>NUCLEOTIDE SEQUENCE</scope>
    <source>
        <strain evidence="2">LB-8</strain>
    </source>
</reference>
<feature type="chain" id="PRO_5040894920" description="Lipocalin-like domain-containing protein" evidence="1">
    <location>
        <begin position="18"/>
        <end position="167"/>
    </location>
</feature>
<reference evidence="2" key="1">
    <citation type="submission" date="2022-09" db="EMBL/GenBank/DDBJ databases">
        <authorList>
            <person name="Yuan C."/>
            <person name="Ke Z."/>
        </authorList>
    </citation>
    <scope>NUCLEOTIDE SEQUENCE</scope>
    <source>
        <strain evidence="2">LB-8</strain>
    </source>
</reference>
<name>A0A9X3B879_9BACT</name>
<organism evidence="2 3">
    <name type="scientific">Paraflavisolibacter caeni</name>
    <dbReference type="NCBI Taxonomy" id="2982496"/>
    <lineage>
        <taxon>Bacteria</taxon>
        <taxon>Pseudomonadati</taxon>
        <taxon>Bacteroidota</taxon>
        <taxon>Chitinophagia</taxon>
        <taxon>Chitinophagales</taxon>
        <taxon>Chitinophagaceae</taxon>
        <taxon>Paraflavisolibacter</taxon>
    </lineage>
</organism>
<evidence type="ECO:0000313" key="3">
    <source>
        <dbReference type="Proteomes" id="UP001155483"/>
    </source>
</evidence>
<dbReference type="RefSeq" id="WP_279297734.1">
    <property type="nucleotide sequence ID" value="NZ_JAOTIF010000011.1"/>
</dbReference>